<evidence type="ECO:0000313" key="4">
    <source>
        <dbReference type="Proteomes" id="UP000663852"/>
    </source>
</evidence>
<keyword evidence="2" id="KW-0812">Transmembrane</keyword>
<organism evidence="3 4">
    <name type="scientific">Adineta ricciae</name>
    <name type="common">Rotifer</name>
    <dbReference type="NCBI Taxonomy" id="249248"/>
    <lineage>
        <taxon>Eukaryota</taxon>
        <taxon>Metazoa</taxon>
        <taxon>Spiralia</taxon>
        <taxon>Gnathifera</taxon>
        <taxon>Rotifera</taxon>
        <taxon>Eurotatoria</taxon>
        <taxon>Bdelloidea</taxon>
        <taxon>Adinetida</taxon>
        <taxon>Adinetidae</taxon>
        <taxon>Adineta</taxon>
    </lineage>
</organism>
<feature type="transmembrane region" description="Helical" evidence="2">
    <location>
        <begin position="50"/>
        <end position="75"/>
    </location>
</feature>
<accession>A0A814VEW0</accession>
<dbReference type="PANTHER" id="PTHR10877:SF150">
    <property type="entry name" value="REJ DOMAIN-CONTAINING PROTEIN"/>
    <property type="match status" value="1"/>
</dbReference>
<keyword evidence="2" id="KW-1133">Transmembrane helix</keyword>
<dbReference type="GO" id="GO:0016020">
    <property type="term" value="C:membrane"/>
    <property type="evidence" value="ECO:0007669"/>
    <property type="project" value="TreeGrafter"/>
</dbReference>
<name>A0A814VEW0_ADIRI</name>
<sequence length="153" mass="17392">MLSSYVMSILNNSSFFIAYGLCVILVSLSILFIIARGIEFGDEKIQKRLTSILSGFVSSILFTQPLKIVVMAIFFTCFCRKSQKDREANEFLDDDQIGLEADEDYFHKTKKKSMITRPSSSTASERNSNVNSHSRNLDVFSQFKYELIVDADD</sequence>
<reference evidence="3" key="1">
    <citation type="submission" date="2021-02" db="EMBL/GenBank/DDBJ databases">
        <authorList>
            <person name="Nowell W R."/>
        </authorList>
    </citation>
    <scope>NUCLEOTIDE SEQUENCE</scope>
</reference>
<evidence type="ECO:0000256" key="1">
    <source>
        <dbReference type="SAM" id="MobiDB-lite"/>
    </source>
</evidence>
<evidence type="ECO:0000313" key="3">
    <source>
        <dbReference type="EMBL" id="CAF1184472.1"/>
    </source>
</evidence>
<protein>
    <submittedName>
        <fullName evidence="3">Uncharacterized protein</fullName>
    </submittedName>
</protein>
<feature type="region of interest" description="Disordered" evidence="1">
    <location>
        <begin position="110"/>
        <end position="132"/>
    </location>
</feature>
<evidence type="ECO:0000256" key="2">
    <source>
        <dbReference type="SAM" id="Phobius"/>
    </source>
</evidence>
<proteinExistence type="predicted"/>
<dbReference type="EMBL" id="CAJNOJ010000139">
    <property type="protein sequence ID" value="CAF1184472.1"/>
    <property type="molecule type" value="Genomic_DNA"/>
</dbReference>
<feature type="transmembrane region" description="Helical" evidence="2">
    <location>
        <begin position="16"/>
        <end position="38"/>
    </location>
</feature>
<dbReference type="GO" id="GO:0005262">
    <property type="term" value="F:calcium channel activity"/>
    <property type="evidence" value="ECO:0007669"/>
    <property type="project" value="TreeGrafter"/>
</dbReference>
<dbReference type="PANTHER" id="PTHR10877">
    <property type="entry name" value="POLYCYSTIN FAMILY MEMBER"/>
    <property type="match status" value="1"/>
</dbReference>
<dbReference type="GO" id="GO:0050982">
    <property type="term" value="P:detection of mechanical stimulus"/>
    <property type="evidence" value="ECO:0007669"/>
    <property type="project" value="TreeGrafter"/>
</dbReference>
<comment type="caution">
    <text evidence="3">The sequence shown here is derived from an EMBL/GenBank/DDBJ whole genome shotgun (WGS) entry which is preliminary data.</text>
</comment>
<keyword evidence="2" id="KW-0472">Membrane</keyword>
<dbReference type="Proteomes" id="UP000663852">
    <property type="component" value="Unassembled WGS sequence"/>
</dbReference>
<dbReference type="OrthoDB" id="444119at2759"/>
<feature type="compositionally biased region" description="Polar residues" evidence="1">
    <location>
        <begin position="116"/>
        <end position="132"/>
    </location>
</feature>
<dbReference type="InterPro" id="IPR051223">
    <property type="entry name" value="Polycystin"/>
</dbReference>
<dbReference type="AlphaFoldDB" id="A0A814VEW0"/>
<gene>
    <name evidence="3" type="ORF">EDS130_LOCUS24437</name>
</gene>